<keyword evidence="2" id="KW-0812">Transmembrane</keyword>
<evidence type="ECO:0000256" key="1">
    <source>
        <dbReference type="SAM" id="MobiDB-lite"/>
    </source>
</evidence>
<feature type="transmembrane region" description="Helical" evidence="2">
    <location>
        <begin position="154"/>
        <end position="173"/>
    </location>
</feature>
<protein>
    <submittedName>
        <fullName evidence="3">Uncharacterized protein</fullName>
    </submittedName>
</protein>
<organism evidence="3 4">
    <name type="scientific">Streptomyces albiflavescens</name>
    <dbReference type="NCBI Taxonomy" id="1623582"/>
    <lineage>
        <taxon>Bacteria</taxon>
        <taxon>Bacillati</taxon>
        <taxon>Actinomycetota</taxon>
        <taxon>Actinomycetes</taxon>
        <taxon>Kitasatosporales</taxon>
        <taxon>Streptomycetaceae</taxon>
        <taxon>Streptomyces</taxon>
    </lineage>
</organism>
<sequence length="175" mass="19229">MNDRELFAEDIHKSHEDAHAEDGDDNEPCYHQRTTQGDRHHEPRSPHGPLILGVFVPVLINHVAPLPRTVQSGLWSESGAGTVRRPLRECRDGDAGRGAGEGNGVVLRGVLELLAGSVLIVVACNYRNLASWVWGWWDVVSDPGKFRWKTPERMRIAFGIAGVVIAVVGLATVTR</sequence>
<keyword evidence="2" id="KW-1133">Transmembrane helix</keyword>
<accession>A0A917Y233</accession>
<feature type="compositionally biased region" description="Basic and acidic residues" evidence="1">
    <location>
        <begin position="36"/>
        <end position="45"/>
    </location>
</feature>
<evidence type="ECO:0000256" key="2">
    <source>
        <dbReference type="SAM" id="Phobius"/>
    </source>
</evidence>
<reference evidence="3 4" key="1">
    <citation type="journal article" date="2014" name="Int. J. Syst. Evol. Microbiol.">
        <title>Complete genome sequence of Corynebacterium casei LMG S-19264T (=DSM 44701T), isolated from a smear-ripened cheese.</title>
        <authorList>
            <consortium name="US DOE Joint Genome Institute (JGI-PGF)"/>
            <person name="Walter F."/>
            <person name="Albersmeier A."/>
            <person name="Kalinowski J."/>
            <person name="Ruckert C."/>
        </authorList>
    </citation>
    <scope>NUCLEOTIDE SEQUENCE [LARGE SCALE GENOMIC DNA]</scope>
    <source>
        <strain evidence="3 4">CGMCC 4.7111</strain>
    </source>
</reference>
<dbReference type="EMBL" id="BMMM01000005">
    <property type="protein sequence ID" value="GGN63048.1"/>
    <property type="molecule type" value="Genomic_DNA"/>
</dbReference>
<feature type="region of interest" description="Disordered" evidence="1">
    <location>
        <begin position="15"/>
        <end position="46"/>
    </location>
</feature>
<keyword evidence="2" id="KW-0472">Membrane</keyword>
<dbReference type="AlphaFoldDB" id="A0A917Y233"/>
<evidence type="ECO:0000313" key="4">
    <source>
        <dbReference type="Proteomes" id="UP000600365"/>
    </source>
</evidence>
<gene>
    <name evidence="3" type="ORF">GCM10011579_030890</name>
</gene>
<name>A0A917Y233_9ACTN</name>
<dbReference type="Proteomes" id="UP000600365">
    <property type="component" value="Unassembled WGS sequence"/>
</dbReference>
<comment type="caution">
    <text evidence="3">The sequence shown here is derived from an EMBL/GenBank/DDBJ whole genome shotgun (WGS) entry which is preliminary data.</text>
</comment>
<keyword evidence="4" id="KW-1185">Reference proteome</keyword>
<evidence type="ECO:0000313" key="3">
    <source>
        <dbReference type="EMBL" id="GGN63048.1"/>
    </source>
</evidence>
<proteinExistence type="predicted"/>